<dbReference type="GO" id="GO:0008061">
    <property type="term" value="F:chitin binding"/>
    <property type="evidence" value="ECO:0007669"/>
    <property type="project" value="InterPro"/>
</dbReference>
<keyword evidence="4" id="KW-1185">Reference proteome</keyword>
<accession>A0A553P0D3</accession>
<evidence type="ECO:0000259" key="2">
    <source>
        <dbReference type="PROSITE" id="PS50940"/>
    </source>
</evidence>
<gene>
    <name evidence="3" type="ORF">TCAL_16438</name>
</gene>
<feature type="chain" id="PRO_5022136013" description="Chitin-binding type-2 domain-containing protein" evidence="1">
    <location>
        <begin position="23"/>
        <end position="175"/>
    </location>
</feature>
<evidence type="ECO:0000313" key="3">
    <source>
        <dbReference type="EMBL" id="TRY71133.1"/>
    </source>
</evidence>
<protein>
    <recommendedName>
        <fullName evidence="2">Chitin-binding type-2 domain-containing protein</fullName>
    </recommendedName>
</protein>
<comment type="caution">
    <text evidence="3">The sequence shown here is derived from an EMBL/GenBank/DDBJ whole genome shotgun (WGS) entry which is preliminary data.</text>
</comment>
<dbReference type="Proteomes" id="UP000318571">
    <property type="component" value="Chromosome 9"/>
</dbReference>
<dbReference type="InterPro" id="IPR036508">
    <property type="entry name" value="Chitin-bd_dom_sf"/>
</dbReference>
<dbReference type="PROSITE" id="PS50940">
    <property type="entry name" value="CHIT_BIND_II"/>
    <property type="match status" value="1"/>
</dbReference>
<dbReference type="Pfam" id="PF01607">
    <property type="entry name" value="CBM_14"/>
    <property type="match status" value="1"/>
</dbReference>
<dbReference type="Gene3D" id="2.170.140.10">
    <property type="entry name" value="Chitin binding domain"/>
    <property type="match status" value="1"/>
</dbReference>
<organism evidence="3 4">
    <name type="scientific">Tigriopus californicus</name>
    <name type="common">Marine copepod</name>
    <dbReference type="NCBI Taxonomy" id="6832"/>
    <lineage>
        <taxon>Eukaryota</taxon>
        <taxon>Metazoa</taxon>
        <taxon>Ecdysozoa</taxon>
        <taxon>Arthropoda</taxon>
        <taxon>Crustacea</taxon>
        <taxon>Multicrustacea</taxon>
        <taxon>Hexanauplia</taxon>
        <taxon>Copepoda</taxon>
        <taxon>Harpacticoida</taxon>
        <taxon>Harpacticidae</taxon>
        <taxon>Tigriopus</taxon>
    </lineage>
</organism>
<dbReference type="InterPro" id="IPR002557">
    <property type="entry name" value="Chitin-bd_dom"/>
</dbReference>
<keyword evidence="1" id="KW-0732">Signal</keyword>
<dbReference type="EMBL" id="VCGU01000009">
    <property type="protein sequence ID" value="TRY71133.1"/>
    <property type="molecule type" value="Genomic_DNA"/>
</dbReference>
<reference evidence="3 4" key="1">
    <citation type="journal article" date="2018" name="Nat. Ecol. Evol.">
        <title>Genomic signatures of mitonuclear coevolution across populations of Tigriopus californicus.</title>
        <authorList>
            <person name="Barreto F.S."/>
            <person name="Watson E.T."/>
            <person name="Lima T.G."/>
            <person name="Willett C.S."/>
            <person name="Edmands S."/>
            <person name="Li W."/>
            <person name="Burton R.S."/>
        </authorList>
    </citation>
    <scope>NUCLEOTIDE SEQUENCE [LARGE SCALE GENOMIC DNA]</scope>
    <source>
        <strain evidence="3 4">San Diego</strain>
    </source>
</reference>
<sequence>MENHIFLSLVFILAVYIHHSQAEEDHDLQAVDIIGHCDFNGLKFYNNECQKFVQCAKPFLYLMHCSEGSYFSQRDQKCSYISELGCVEEQSDFSESSVHIPLDHATILKDRSSMMSPMCTRGTDKSCGINGFHEVWNEKLSTQLIQSCSHGWSCLLRCDVGYLFDRKSEQCLKYS</sequence>
<dbReference type="GO" id="GO:0005576">
    <property type="term" value="C:extracellular region"/>
    <property type="evidence" value="ECO:0007669"/>
    <property type="project" value="InterPro"/>
</dbReference>
<dbReference type="SUPFAM" id="SSF57625">
    <property type="entry name" value="Invertebrate chitin-binding proteins"/>
    <property type="match status" value="1"/>
</dbReference>
<dbReference type="AlphaFoldDB" id="A0A553P0D3"/>
<evidence type="ECO:0000313" key="4">
    <source>
        <dbReference type="Proteomes" id="UP000318571"/>
    </source>
</evidence>
<feature type="domain" description="Chitin-binding type-2" evidence="2">
    <location>
        <begin position="34"/>
        <end position="88"/>
    </location>
</feature>
<proteinExistence type="predicted"/>
<evidence type="ECO:0000256" key="1">
    <source>
        <dbReference type="SAM" id="SignalP"/>
    </source>
</evidence>
<name>A0A553P0D3_TIGCA</name>
<feature type="signal peptide" evidence="1">
    <location>
        <begin position="1"/>
        <end position="22"/>
    </location>
</feature>